<reference evidence="1" key="1">
    <citation type="submission" date="2022-06" db="EMBL/GenBank/DDBJ databases">
        <title>Phylogenomic reconstructions and comparative analyses of Kickxellomycotina fungi.</title>
        <authorList>
            <person name="Reynolds N.K."/>
            <person name="Stajich J.E."/>
            <person name="Barry K."/>
            <person name="Grigoriev I.V."/>
            <person name="Crous P."/>
            <person name="Smith M.E."/>
        </authorList>
    </citation>
    <scope>NUCLEOTIDE SEQUENCE</scope>
    <source>
        <strain evidence="1">RSA 2271</strain>
    </source>
</reference>
<accession>A0ACC1HBZ5</accession>
<sequence>HRNPSLESLKLSKKVHVGGVDCDDLLSTPLSSVKHRGRNNTLVEEYPDSTHSCCSASGGGGGGNDDGGGGSSSISSGLCLTGVKATNLYSQPPPGFHIPAKGKVSESPSSSYIKRSPLSPPSFSLVVGSGDTGAASTSNTNANDFFLDPNTLHRNLLSRRCPGGDDDDDNGDAASETDSTFSSSSTLHPNPRRDGGGPIGPGQPGDSPDGKPGDDLCDSFMFCDSENMQMTTSPVVSDSPKILPTERPQMPQIINGYATNYPHFLRPSYFARNARGPHQFTFLAPPEQLSVEGLGYLEYFEQQFDSLGRIGSGAFSQVYSVRSLDDGSVYAVKKTKTPFEGRKDRQTRLEEVQIMWAVADCPNCVRLVDAWEQYGHLYLQTELCERGTLEQLLDQEADDVGDIETRAWQVLSSIGKGLSRLHSLDIIHLDMKPSNILIGNDGVLKLGDFGHATRLPVRKDKDLEGDREYLAPELLSGSCSKASDVYSLGLILLEIVANIVLPDNGPEWRRLRQGDFSDAHLDALPISPDLRNTIISMLNPDPVLRPSIDAVIAHPKCRTATNILHPL</sequence>
<keyword evidence="2" id="KW-1185">Reference proteome</keyword>
<evidence type="ECO:0000313" key="1">
    <source>
        <dbReference type="EMBL" id="KAJ1674105.1"/>
    </source>
</evidence>
<protein>
    <submittedName>
        <fullName evidence="1">Mitosis inhibitor protein kinase swe1</fullName>
        <ecNumber evidence="1">2.7.11.1</ecNumber>
    </submittedName>
</protein>
<keyword evidence="1" id="KW-0808">Transferase</keyword>
<dbReference type="EMBL" id="JAMZIH010006261">
    <property type="protein sequence ID" value="KAJ1674105.1"/>
    <property type="molecule type" value="Genomic_DNA"/>
</dbReference>
<gene>
    <name evidence="1" type="primary">SWE1_1</name>
    <name evidence="1" type="ORF">EV182_003955</name>
</gene>
<feature type="non-terminal residue" evidence="1">
    <location>
        <position position="1"/>
    </location>
</feature>
<comment type="caution">
    <text evidence="1">The sequence shown here is derived from an EMBL/GenBank/DDBJ whole genome shotgun (WGS) entry which is preliminary data.</text>
</comment>
<evidence type="ECO:0000313" key="2">
    <source>
        <dbReference type="Proteomes" id="UP001145114"/>
    </source>
</evidence>
<dbReference type="Proteomes" id="UP001145114">
    <property type="component" value="Unassembled WGS sequence"/>
</dbReference>
<name>A0ACC1HBZ5_9FUNG</name>
<proteinExistence type="predicted"/>
<dbReference type="EC" id="2.7.11.1" evidence="1"/>
<organism evidence="1 2">
    <name type="scientific">Spiromyces aspiralis</name>
    <dbReference type="NCBI Taxonomy" id="68401"/>
    <lineage>
        <taxon>Eukaryota</taxon>
        <taxon>Fungi</taxon>
        <taxon>Fungi incertae sedis</taxon>
        <taxon>Zoopagomycota</taxon>
        <taxon>Kickxellomycotina</taxon>
        <taxon>Kickxellomycetes</taxon>
        <taxon>Kickxellales</taxon>
        <taxon>Kickxellaceae</taxon>
        <taxon>Spiromyces</taxon>
    </lineage>
</organism>